<sequence length="295" mass="34661">MSRVHEITTNKYGFHTKWELNEETLRQKHSLKTEEYFVDEMENVKWHLTWISKDENFCLYLNIESEKEVSYTTYLHYFLIPSHFENFCEAYIKDEVVTINFHGFFCYTPEINIFNNPIISNANEWGSKFKHNSSTDFSINVDDQIIHIHKLLVSVESSVFTKMFEGNFKEAQEKKVTITDFKYEIVQAAIDYCYAQNISSILDDQDKTIDLLYFADKYDFSTLKPKLEKFLSQKICKENVSIFASISEKANSLQLRKACLNFIHDLFNKKEGFPAEEVAKLDAQFLIDLVTLALN</sequence>
<evidence type="ECO:0000313" key="2">
    <source>
        <dbReference type="WBParaSite" id="PS1159_v2.g19220.t1"/>
    </source>
</evidence>
<proteinExistence type="predicted"/>
<accession>A0AC35FN80</accession>
<evidence type="ECO:0000313" key="1">
    <source>
        <dbReference type="Proteomes" id="UP000887580"/>
    </source>
</evidence>
<dbReference type="WBParaSite" id="PS1159_v2.g19220.t1">
    <property type="protein sequence ID" value="PS1159_v2.g19220.t1"/>
    <property type="gene ID" value="PS1159_v2.g19220"/>
</dbReference>
<dbReference type="Proteomes" id="UP000887580">
    <property type="component" value="Unplaced"/>
</dbReference>
<name>A0AC35FN80_9BILA</name>
<reference evidence="2" key="1">
    <citation type="submission" date="2022-11" db="UniProtKB">
        <authorList>
            <consortium name="WormBaseParasite"/>
        </authorList>
    </citation>
    <scope>IDENTIFICATION</scope>
</reference>
<organism evidence="1 2">
    <name type="scientific">Panagrolaimus sp. PS1159</name>
    <dbReference type="NCBI Taxonomy" id="55785"/>
    <lineage>
        <taxon>Eukaryota</taxon>
        <taxon>Metazoa</taxon>
        <taxon>Ecdysozoa</taxon>
        <taxon>Nematoda</taxon>
        <taxon>Chromadorea</taxon>
        <taxon>Rhabditida</taxon>
        <taxon>Tylenchina</taxon>
        <taxon>Panagrolaimomorpha</taxon>
        <taxon>Panagrolaimoidea</taxon>
        <taxon>Panagrolaimidae</taxon>
        <taxon>Panagrolaimus</taxon>
    </lineage>
</organism>
<protein>
    <submittedName>
        <fullName evidence="2">BTB domain-containing protein</fullName>
    </submittedName>
</protein>